<dbReference type="InterPro" id="IPR011989">
    <property type="entry name" value="ARM-like"/>
</dbReference>
<gene>
    <name evidence="8" type="ORF">POM88_034335</name>
</gene>
<keyword evidence="4 6" id="KW-1133">Transmembrane helix</keyword>
<keyword evidence="1 6" id="KW-0812">Transmembrane</keyword>
<protein>
    <recommendedName>
        <fullName evidence="7">ABC transmembrane type-1 domain-containing protein</fullName>
    </recommendedName>
</protein>
<feature type="domain" description="ABC transmembrane type-1" evidence="7">
    <location>
        <begin position="26"/>
        <end position="109"/>
    </location>
</feature>
<keyword evidence="3" id="KW-0833">Ubl conjugation pathway</keyword>
<proteinExistence type="predicted"/>
<dbReference type="GO" id="GO:0140359">
    <property type="term" value="F:ABC-type transporter activity"/>
    <property type="evidence" value="ECO:0007669"/>
    <property type="project" value="InterPro"/>
</dbReference>
<dbReference type="PANTHER" id="PTHR12696">
    <property type="entry name" value="TIP120"/>
    <property type="match status" value="1"/>
</dbReference>
<dbReference type="SUPFAM" id="SSF90123">
    <property type="entry name" value="ABC transporter transmembrane region"/>
    <property type="match status" value="1"/>
</dbReference>
<keyword evidence="9" id="KW-1185">Reference proteome</keyword>
<reference evidence="8" key="2">
    <citation type="submission" date="2023-05" db="EMBL/GenBank/DDBJ databases">
        <authorList>
            <person name="Schelkunov M.I."/>
        </authorList>
    </citation>
    <scope>NUCLEOTIDE SEQUENCE</scope>
    <source>
        <strain evidence="8">Hsosn_3</strain>
        <tissue evidence="8">Leaf</tissue>
    </source>
</reference>
<dbReference type="Pfam" id="PF00664">
    <property type="entry name" value="ABC_membrane"/>
    <property type="match status" value="1"/>
</dbReference>
<evidence type="ECO:0000256" key="6">
    <source>
        <dbReference type="SAM" id="Phobius"/>
    </source>
</evidence>
<keyword evidence="2" id="KW-0677">Repeat</keyword>
<dbReference type="PROSITE" id="PS50929">
    <property type="entry name" value="ABC_TM1F"/>
    <property type="match status" value="1"/>
</dbReference>
<dbReference type="GO" id="GO:0010265">
    <property type="term" value="P:SCF complex assembly"/>
    <property type="evidence" value="ECO:0007669"/>
    <property type="project" value="InterPro"/>
</dbReference>
<evidence type="ECO:0000256" key="4">
    <source>
        <dbReference type="ARBA" id="ARBA00022989"/>
    </source>
</evidence>
<dbReference type="InterPro" id="IPR039852">
    <property type="entry name" value="CAND1/CAND2"/>
</dbReference>
<dbReference type="SUPFAM" id="SSF48371">
    <property type="entry name" value="ARM repeat"/>
    <property type="match status" value="1"/>
</dbReference>
<evidence type="ECO:0000313" key="8">
    <source>
        <dbReference type="EMBL" id="KAK1368243.1"/>
    </source>
</evidence>
<dbReference type="GO" id="GO:0005524">
    <property type="term" value="F:ATP binding"/>
    <property type="evidence" value="ECO:0007669"/>
    <property type="project" value="InterPro"/>
</dbReference>
<evidence type="ECO:0000256" key="2">
    <source>
        <dbReference type="ARBA" id="ARBA00022737"/>
    </source>
</evidence>
<dbReference type="EMBL" id="JAUIZM010000008">
    <property type="protein sequence ID" value="KAK1368243.1"/>
    <property type="molecule type" value="Genomic_DNA"/>
</dbReference>
<dbReference type="InterPro" id="IPR016024">
    <property type="entry name" value="ARM-type_fold"/>
</dbReference>
<comment type="caution">
    <text evidence="8">The sequence shown here is derived from an EMBL/GenBank/DDBJ whole genome shotgun (WGS) entry which is preliminary data.</text>
</comment>
<reference evidence="8" key="1">
    <citation type="submission" date="2023-02" db="EMBL/GenBank/DDBJ databases">
        <title>Genome of toxic invasive species Heracleum sosnowskyi carries increased number of genes despite the absence of recent whole-genome duplications.</title>
        <authorList>
            <person name="Schelkunov M."/>
            <person name="Shtratnikova V."/>
            <person name="Makarenko M."/>
            <person name="Klepikova A."/>
            <person name="Omelchenko D."/>
            <person name="Novikova G."/>
            <person name="Obukhova E."/>
            <person name="Bogdanov V."/>
            <person name="Penin A."/>
            <person name="Logacheva M."/>
        </authorList>
    </citation>
    <scope>NUCLEOTIDE SEQUENCE</scope>
    <source>
        <strain evidence="8">Hsosn_3</strain>
        <tissue evidence="8">Leaf</tissue>
    </source>
</reference>
<evidence type="ECO:0000256" key="1">
    <source>
        <dbReference type="ARBA" id="ARBA00022692"/>
    </source>
</evidence>
<keyword evidence="5 6" id="KW-0472">Membrane</keyword>
<name>A0AAD8HK63_9APIA</name>
<evidence type="ECO:0000256" key="3">
    <source>
        <dbReference type="ARBA" id="ARBA00022786"/>
    </source>
</evidence>
<evidence type="ECO:0000313" key="9">
    <source>
        <dbReference type="Proteomes" id="UP001237642"/>
    </source>
</evidence>
<dbReference type="Proteomes" id="UP001237642">
    <property type="component" value="Unassembled WGS sequence"/>
</dbReference>
<accession>A0AAD8HK63</accession>
<evidence type="ECO:0000256" key="5">
    <source>
        <dbReference type="ARBA" id="ARBA00023136"/>
    </source>
</evidence>
<evidence type="ECO:0000259" key="7">
    <source>
        <dbReference type="PROSITE" id="PS50929"/>
    </source>
</evidence>
<dbReference type="Gene3D" id="1.25.10.10">
    <property type="entry name" value="Leucine-rich Repeat Variant"/>
    <property type="match status" value="1"/>
</dbReference>
<dbReference type="InterPro" id="IPR036640">
    <property type="entry name" value="ABC1_TM_sf"/>
</dbReference>
<sequence>MYKTGGLKSMDGLDGRMITIQKMPLYALRLVYVAIGVGVAAFIDGICWTRTAERQTSRMRVEYLRLVLRQEVSFFDEHAGSSTTFDVISSISADAYAIQNVIAEKGNLLKDTDLHVAALALNLCSTMLADRNSTTKVGLTVRNKVFSQVITLVRSSLLQEQVLMAMQIFFAVLIHSADTSFDDLLGPLISIDVPFFKSGGSFSKQALLSSAQRVAVLCLAAGDHKCSFTVKMLAAMLTTDSNAYSENQHLSLLCLGEIGRMKDLSSHANIENIVSGYFQSPFEEINSAASYALGNIAVGNISRIQEDGGEIVQACSLASRFFTFGERETGE</sequence>
<dbReference type="InterPro" id="IPR011527">
    <property type="entry name" value="ABC1_TM_dom"/>
</dbReference>
<dbReference type="AlphaFoldDB" id="A0AAD8HK63"/>
<feature type="transmembrane region" description="Helical" evidence="6">
    <location>
        <begin position="26"/>
        <end position="49"/>
    </location>
</feature>
<organism evidence="8 9">
    <name type="scientific">Heracleum sosnowskyi</name>
    <dbReference type="NCBI Taxonomy" id="360622"/>
    <lineage>
        <taxon>Eukaryota</taxon>
        <taxon>Viridiplantae</taxon>
        <taxon>Streptophyta</taxon>
        <taxon>Embryophyta</taxon>
        <taxon>Tracheophyta</taxon>
        <taxon>Spermatophyta</taxon>
        <taxon>Magnoliopsida</taxon>
        <taxon>eudicotyledons</taxon>
        <taxon>Gunneridae</taxon>
        <taxon>Pentapetalae</taxon>
        <taxon>asterids</taxon>
        <taxon>campanulids</taxon>
        <taxon>Apiales</taxon>
        <taxon>Apiaceae</taxon>
        <taxon>Apioideae</taxon>
        <taxon>apioid superclade</taxon>
        <taxon>Tordylieae</taxon>
        <taxon>Tordyliinae</taxon>
        <taxon>Heracleum</taxon>
    </lineage>
</organism>
<dbReference type="GO" id="GO:0016020">
    <property type="term" value="C:membrane"/>
    <property type="evidence" value="ECO:0007669"/>
    <property type="project" value="InterPro"/>
</dbReference>